<name>A0A644Z2E1_9ZZZZ</name>
<evidence type="ECO:0000259" key="14">
    <source>
        <dbReference type="Pfam" id="PF01726"/>
    </source>
</evidence>
<dbReference type="AlphaFoldDB" id="A0A644Z2E1"/>
<dbReference type="GO" id="GO:0009432">
    <property type="term" value="P:SOS response"/>
    <property type="evidence" value="ECO:0007669"/>
    <property type="project" value="UniProtKB-KW"/>
</dbReference>
<sequence length="242" mass="27365">MLITGQQIYILSERTFAIPTNSCYNNLINCNFRGEFMNNETLLTTRQKQILHFIKETLHAKGYPPSVREIGLAVGLSSSSTVHNHLTKLAEMGYIRRDPTKPRAIELLDEKAWRQKRLTSVPLVGRVTAGQPILAVENIEEVYPMPTELVGNEENIFMLSVTGDSMVNAGILDGDFVLVREQHSANNGDIIVALLEHEEATVKRFFKEKHNIRLQPENDSMDPIYANDIYILGKVVGVYRKL</sequence>
<dbReference type="InterPro" id="IPR039418">
    <property type="entry name" value="LexA-like"/>
</dbReference>
<evidence type="ECO:0000256" key="6">
    <source>
        <dbReference type="ARBA" id="ARBA00022801"/>
    </source>
</evidence>
<dbReference type="InterPro" id="IPR006197">
    <property type="entry name" value="Peptidase_S24_LexA"/>
</dbReference>
<keyword evidence="7" id="KW-0068">Autocatalytic cleavage</keyword>
<feature type="domain" description="LexA repressor DNA-binding" evidence="14">
    <location>
        <begin position="43"/>
        <end position="104"/>
    </location>
</feature>
<dbReference type="EMBL" id="VSSQ01007076">
    <property type="protein sequence ID" value="MPM34777.1"/>
    <property type="molecule type" value="Genomic_DNA"/>
</dbReference>
<dbReference type="Gene3D" id="1.10.10.10">
    <property type="entry name" value="Winged helix-like DNA-binding domain superfamily/Winged helix DNA-binding domain"/>
    <property type="match status" value="1"/>
</dbReference>
<dbReference type="Pfam" id="PF01726">
    <property type="entry name" value="LexA_DNA_bind"/>
    <property type="match status" value="1"/>
</dbReference>
<dbReference type="Gene3D" id="2.10.109.10">
    <property type="entry name" value="Umud Fragment, subunit A"/>
    <property type="match status" value="1"/>
</dbReference>
<dbReference type="InterPro" id="IPR006200">
    <property type="entry name" value="LexA"/>
</dbReference>
<dbReference type="InterPro" id="IPR036390">
    <property type="entry name" value="WH_DNA-bd_sf"/>
</dbReference>
<dbReference type="PRINTS" id="PR00726">
    <property type="entry name" value="LEXASERPTASE"/>
</dbReference>
<dbReference type="InterPro" id="IPR036388">
    <property type="entry name" value="WH-like_DNA-bd_sf"/>
</dbReference>
<dbReference type="GO" id="GO:0003677">
    <property type="term" value="F:DNA binding"/>
    <property type="evidence" value="ECO:0007669"/>
    <property type="project" value="UniProtKB-KW"/>
</dbReference>
<keyword evidence="10" id="KW-0804">Transcription</keyword>
<protein>
    <submittedName>
        <fullName evidence="15">LexA repressor</fullName>
        <ecNumber evidence="15">3.4.21.88</ecNumber>
    </submittedName>
</protein>
<dbReference type="CDD" id="cd06529">
    <property type="entry name" value="S24_LexA-like"/>
    <property type="match status" value="1"/>
</dbReference>
<evidence type="ECO:0000256" key="10">
    <source>
        <dbReference type="ARBA" id="ARBA00023163"/>
    </source>
</evidence>
<evidence type="ECO:0000256" key="4">
    <source>
        <dbReference type="ARBA" id="ARBA00022705"/>
    </source>
</evidence>
<reference evidence="15" key="1">
    <citation type="submission" date="2019-08" db="EMBL/GenBank/DDBJ databases">
        <authorList>
            <person name="Kucharzyk K."/>
            <person name="Murdoch R.W."/>
            <person name="Higgins S."/>
            <person name="Loffler F."/>
        </authorList>
    </citation>
    <scope>NUCLEOTIDE SEQUENCE</scope>
</reference>
<dbReference type="GO" id="GO:0004252">
    <property type="term" value="F:serine-type endopeptidase activity"/>
    <property type="evidence" value="ECO:0007669"/>
    <property type="project" value="UniProtKB-EC"/>
</dbReference>
<keyword evidence="12" id="KW-0742">SOS response</keyword>
<dbReference type="GO" id="GO:0045892">
    <property type="term" value="P:negative regulation of DNA-templated transcription"/>
    <property type="evidence" value="ECO:0007669"/>
    <property type="project" value="InterPro"/>
</dbReference>
<dbReference type="Pfam" id="PF00717">
    <property type="entry name" value="Peptidase_S24"/>
    <property type="match status" value="1"/>
</dbReference>
<keyword evidence="8" id="KW-0805">Transcription regulation</keyword>
<evidence type="ECO:0000256" key="11">
    <source>
        <dbReference type="ARBA" id="ARBA00023204"/>
    </source>
</evidence>
<dbReference type="PANTHER" id="PTHR33516">
    <property type="entry name" value="LEXA REPRESSOR"/>
    <property type="match status" value="1"/>
</dbReference>
<comment type="subunit">
    <text evidence="2">Homodimer.</text>
</comment>
<dbReference type="NCBIfam" id="TIGR00498">
    <property type="entry name" value="lexA"/>
    <property type="match status" value="1"/>
</dbReference>
<evidence type="ECO:0000313" key="15">
    <source>
        <dbReference type="EMBL" id="MPM34777.1"/>
    </source>
</evidence>
<keyword evidence="3" id="KW-0678">Repressor</keyword>
<keyword evidence="5" id="KW-0227">DNA damage</keyword>
<comment type="caution">
    <text evidence="15">The sequence shown here is derived from an EMBL/GenBank/DDBJ whole genome shotgun (WGS) entry which is preliminary data.</text>
</comment>
<dbReference type="SUPFAM" id="SSF51306">
    <property type="entry name" value="LexA/Signal peptidase"/>
    <property type="match status" value="1"/>
</dbReference>
<evidence type="ECO:0000256" key="5">
    <source>
        <dbReference type="ARBA" id="ARBA00022763"/>
    </source>
</evidence>
<evidence type="ECO:0000256" key="1">
    <source>
        <dbReference type="ARBA" id="ARBA00007484"/>
    </source>
</evidence>
<keyword evidence="4" id="KW-0235">DNA replication</keyword>
<dbReference type="SUPFAM" id="SSF46785">
    <property type="entry name" value="Winged helix' DNA-binding domain"/>
    <property type="match status" value="1"/>
</dbReference>
<dbReference type="InterPro" id="IPR015927">
    <property type="entry name" value="Peptidase_S24_S26A/B/C"/>
</dbReference>
<keyword evidence="9" id="KW-0238">DNA-binding</keyword>
<evidence type="ECO:0000256" key="12">
    <source>
        <dbReference type="ARBA" id="ARBA00023236"/>
    </source>
</evidence>
<dbReference type="InterPro" id="IPR050077">
    <property type="entry name" value="LexA_repressor"/>
</dbReference>
<dbReference type="HAMAP" id="MF_00015">
    <property type="entry name" value="LexA"/>
    <property type="match status" value="1"/>
</dbReference>
<evidence type="ECO:0000256" key="2">
    <source>
        <dbReference type="ARBA" id="ARBA00011738"/>
    </source>
</evidence>
<proteinExistence type="inferred from homology"/>
<dbReference type="FunFam" id="1.10.10.10:FF:000009">
    <property type="entry name" value="LexA repressor"/>
    <property type="match status" value="1"/>
</dbReference>
<dbReference type="GO" id="GO:0006260">
    <property type="term" value="P:DNA replication"/>
    <property type="evidence" value="ECO:0007669"/>
    <property type="project" value="UniProtKB-KW"/>
</dbReference>
<evidence type="ECO:0000259" key="13">
    <source>
        <dbReference type="Pfam" id="PF00717"/>
    </source>
</evidence>
<gene>
    <name evidence="15" type="primary">lexA_28</name>
    <name evidence="15" type="ORF">SDC9_81364</name>
</gene>
<evidence type="ECO:0000256" key="3">
    <source>
        <dbReference type="ARBA" id="ARBA00022491"/>
    </source>
</evidence>
<dbReference type="PANTHER" id="PTHR33516:SF2">
    <property type="entry name" value="LEXA REPRESSOR-RELATED"/>
    <property type="match status" value="1"/>
</dbReference>
<dbReference type="GO" id="GO:0006281">
    <property type="term" value="P:DNA repair"/>
    <property type="evidence" value="ECO:0007669"/>
    <property type="project" value="UniProtKB-KW"/>
</dbReference>
<accession>A0A644Z2E1</accession>
<feature type="domain" description="Peptidase S24/S26A/S26B/S26C" evidence="13">
    <location>
        <begin position="122"/>
        <end position="236"/>
    </location>
</feature>
<dbReference type="InterPro" id="IPR006199">
    <property type="entry name" value="LexA_DNA-bd_dom"/>
</dbReference>
<dbReference type="FunFam" id="2.10.109.10:FF:000001">
    <property type="entry name" value="LexA repressor"/>
    <property type="match status" value="1"/>
</dbReference>
<evidence type="ECO:0000256" key="7">
    <source>
        <dbReference type="ARBA" id="ARBA00022813"/>
    </source>
</evidence>
<comment type="similarity">
    <text evidence="1">Belongs to the peptidase S24 family.</text>
</comment>
<keyword evidence="11" id="KW-0234">DNA repair</keyword>
<dbReference type="InterPro" id="IPR036286">
    <property type="entry name" value="LexA/Signal_pep-like_sf"/>
</dbReference>
<evidence type="ECO:0000256" key="9">
    <source>
        <dbReference type="ARBA" id="ARBA00023125"/>
    </source>
</evidence>
<organism evidence="15">
    <name type="scientific">bioreactor metagenome</name>
    <dbReference type="NCBI Taxonomy" id="1076179"/>
    <lineage>
        <taxon>unclassified sequences</taxon>
        <taxon>metagenomes</taxon>
        <taxon>ecological metagenomes</taxon>
    </lineage>
</organism>
<dbReference type="EC" id="3.4.21.88" evidence="15"/>
<evidence type="ECO:0000256" key="8">
    <source>
        <dbReference type="ARBA" id="ARBA00023015"/>
    </source>
</evidence>
<dbReference type="GO" id="GO:0006508">
    <property type="term" value="P:proteolysis"/>
    <property type="evidence" value="ECO:0007669"/>
    <property type="project" value="InterPro"/>
</dbReference>
<keyword evidence="6 15" id="KW-0378">Hydrolase</keyword>